<comment type="caution">
    <text evidence="1">The sequence shown here is derived from an EMBL/GenBank/DDBJ whole genome shotgun (WGS) entry which is preliminary data.</text>
</comment>
<name>A0A179GKM0_PURLI</name>
<dbReference type="EMBL" id="LSBH01000005">
    <property type="protein sequence ID" value="OAQ78352.1"/>
    <property type="molecule type" value="Genomic_DNA"/>
</dbReference>
<reference evidence="1 2" key="1">
    <citation type="submission" date="2016-01" db="EMBL/GenBank/DDBJ databases">
        <title>Biosynthesis of antibiotic leucinostatins and their inhibition on Phytophthora in bio-control Purpureocillium lilacinum.</title>
        <authorList>
            <person name="Wang G."/>
            <person name="Liu Z."/>
            <person name="Lin R."/>
            <person name="Li E."/>
            <person name="Mao Z."/>
            <person name="Ling J."/>
            <person name="Yin W."/>
            <person name="Xie B."/>
        </authorList>
    </citation>
    <scope>NUCLEOTIDE SEQUENCE [LARGE SCALE GENOMIC DNA]</scope>
    <source>
        <strain evidence="1">PLBJ-1</strain>
    </source>
</reference>
<gene>
    <name evidence="1" type="ORF">VFPBJ_06472</name>
</gene>
<dbReference type="Proteomes" id="UP000078240">
    <property type="component" value="Unassembled WGS sequence"/>
</dbReference>
<protein>
    <submittedName>
        <fullName evidence="1">Uncharacterized protein</fullName>
    </submittedName>
</protein>
<evidence type="ECO:0000313" key="2">
    <source>
        <dbReference type="Proteomes" id="UP000078240"/>
    </source>
</evidence>
<accession>A0A179GKM0</accession>
<organism evidence="1 2">
    <name type="scientific">Purpureocillium lilacinum</name>
    <name type="common">Paecilomyces lilacinus</name>
    <dbReference type="NCBI Taxonomy" id="33203"/>
    <lineage>
        <taxon>Eukaryota</taxon>
        <taxon>Fungi</taxon>
        <taxon>Dikarya</taxon>
        <taxon>Ascomycota</taxon>
        <taxon>Pezizomycotina</taxon>
        <taxon>Sordariomycetes</taxon>
        <taxon>Hypocreomycetidae</taxon>
        <taxon>Hypocreales</taxon>
        <taxon>Ophiocordycipitaceae</taxon>
        <taxon>Purpureocillium</taxon>
    </lineage>
</organism>
<evidence type="ECO:0000313" key="1">
    <source>
        <dbReference type="EMBL" id="OAQ78352.1"/>
    </source>
</evidence>
<sequence length="216" mass="23857">MALANYSPAIFNALPDLGDSGREFDARNGNSLVEKIGDLFVKHNMEYKFGLSLLHRHFDIGEEERMVEYRGTSSPWSACLSMTGPAIRAINWAVADDGTFRPFEFEYSPDDRDSIEPSNPENAKFADAFKALLHDEHAAGLFGICAHPGLGFKGRVEITEGRTNINLAPEHASDLMNRRDAAWFFDPQLRGSCVCVYGGQTHGTASNPHKGHVGDR</sequence>
<proteinExistence type="predicted"/>
<dbReference type="AlphaFoldDB" id="A0A179GKM0"/>